<dbReference type="RefSeq" id="WP_274942791.1">
    <property type="nucleotide sequence ID" value="NZ_JANWOI010000001.1"/>
</dbReference>
<reference evidence="1" key="2">
    <citation type="journal article" date="2023" name="Syst. Appl. Microbiol.">
        <title>Govania unica gen. nov., sp. nov., a rare biosphere bacterium that represents a novel family in the class Alphaproteobacteria.</title>
        <authorList>
            <person name="Vandamme P."/>
            <person name="Peeters C."/>
            <person name="Hettiarachchi A."/>
            <person name="Cnockaert M."/>
            <person name="Carlier A."/>
        </authorList>
    </citation>
    <scope>NUCLEOTIDE SEQUENCE</scope>
    <source>
        <strain evidence="1">LMG 31809</strain>
    </source>
</reference>
<protein>
    <submittedName>
        <fullName evidence="1">Division plane positioning ATPase MipZ</fullName>
    </submittedName>
</protein>
<evidence type="ECO:0000313" key="2">
    <source>
        <dbReference type="Proteomes" id="UP001141619"/>
    </source>
</evidence>
<dbReference type="PANTHER" id="PTHR13696:SF96">
    <property type="entry name" value="COBQ_COBB_MIND_PARA NUCLEOTIDE BINDING DOMAIN-CONTAINING PROTEIN"/>
    <property type="match status" value="1"/>
</dbReference>
<dbReference type="Pfam" id="PF09140">
    <property type="entry name" value="MipZ"/>
    <property type="match status" value="1"/>
</dbReference>
<gene>
    <name evidence="1" type="ORF">NYP16_03900</name>
</gene>
<evidence type="ECO:0000313" key="1">
    <source>
        <dbReference type="EMBL" id="MDA5193097.1"/>
    </source>
</evidence>
<dbReference type="CDD" id="cd02042">
    <property type="entry name" value="ParAB_family"/>
    <property type="match status" value="1"/>
</dbReference>
<dbReference type="SUPFAM" id="SSF52540">
    <property type="entry name" value="P-loop containing nucleoside triphosphate hydrolases"/>
    <property type="match status" value="1"/>
</dbReference>
<dbReference type="AlphaFoldDB" id="A0A9X3Z6H8"/>
<comment type="caution">
    <text evidence="1">The sequence shown here is derived from an EMBL/GenBank/DDBJ whole genome shotgun (WGS) entry which is preliminary data.</text>
</comment>
<accession>A0A9X3Z6H8</accession>
<dbReference type="InterPro" id="IPR050678">
    <property type="entry name" value="DNA_Partitioning_ATPase"/>
</dbReference>
<dbReference type="InterPro" id="IPR015223">
    <property type="entry name" value="MipZ"/>
</dbReference>
<dbReference type="Gene3D" id="3.40.50.300">
    <property type="entry name" value="P-loop containing nucleotide triphosphate hydrolases"/>
    <property type="match status" value="1"/>
</dbReference>
<sequence>MSSTPAVGTALAPSSGHIIVLGNEKGGSGKSTSAMHIITGLLSRGATVGSIDVDSRQGSLSRYIENRRAFIERSGVPLNMPSHHLVPRSALDTVEAQRQDETARFMQSLMDLASNNAFVVVDCPGSDSYLSRIAHSYADTLLTPLNDSFIDFDILGRVDPETNKVTRPSFYGELVWESRKLKALRSRGQIDWVVMRNRMSTLDAHNKRRVGDAMTELEKRVGFRVMPGLCERVIYRELFLQGLTLFDYTHPQLQRNMTMSHVAARQELRELISGLNLPQAALAAAE</sequence>
<reference evidence="1" key="1">
    <citation type="submission" date="2022-08" db="EMBL/GenBank/DDBJ databases">
        <authorList>
            <person name="Vandamme P."/>
            <person name="Hettiarachchi A."/>
            <person name="Peeters C."/>
            <person name="Cnockaert M."/>
            <person name="Carlier A."/>
        </authorList>
    </citation>
    <scope>NUCLEOTIDE SEQUENCE</scope>
    <source>
        <strain evidence="1">LMG 31809</strain>
    </source>
</reference>
<dbReference type="InterPro" id="IPR027417">
    <property type="entry name" value="P-loop_NTPase"/>
</dbReference>
<dbReference type="PANTHER" id="PTHR13696">
    <property type="entry name" value="P-LOOP CONTAINING NUCLEOSIDE TRIPHOSPHATE HYDROLASE"/>
    <property type="match status" value="1"/>
</dbReference>
<dbReference type="EMBL" id="JANWOI010000001">
    <property type="protein sequence ID" value="MDA5193097.1"/>
    <property type="molecule type" value="Genomic_DNA"/>
</dbReference>
<proteinExistence type="predicted"/>
<name>A0A9X3Z6H8_9PROT</name>
<dbReference type="Proteomes" id="UP001141619">
    <property type="component" value="Unassembled WGS sequence"/>
</dbReference>
<organism evidence="1 2">
    <name type="scientific">Govanella unica</name>
    <dbReference type="NCBI Taxonomy" id="2975056"/>
    <lineage>
        <taxon>Bacteria</taxon>
        <taxon>Pseudomonadati</taxon>
        <taxon>Pseudomonadota</taxon>
        <taxon>Alphaproteobacteria</taxon>
        <taxon>Emcibacterales</taxon>
        <taxon>Govanellaceae</taxon>
        <taxon>Govanella</taxon>
    </lineage>
</organism>
<keyword evidence="2" id="KW-1185">Reference proteome</keyword>